<feature type="domain" description="Quinate/shikimate 5-dehydrogenase/glutamyl-tRNA reductase" evidence="9">
    <location>
        <begin position="116"/>
        <end position="193"/>
    </location>
</feature>
<feature type="binding site" evidence="8">
    <location>
        <position position="216"/>
    </location>
    <ligand>
        <name>shikimate</name>
        <dbReference type="ChEBI" id="CHEBI:36208"/>
    </ligand>
</feature>
<evidence type="ECO:0000256" key="2">
    <source>
        <dbReference type="ARBA" id="ARBA00012962"/>
    </source>
</evidence>
<reference evidence="12 13" key="1">
    <citation type="journal article" date="2014" name="Int. J. Syst. Evol. Microbiol.">
        <title>Solimonas terrae sp. nov., isolated from soil.</title>
        <authorList>
            <person name="Kim S.J."/>
            <person name="Moon J.Y."/>
            <person name="Weon H.Y."/>
            <person name="Ahn J.H."/>
            <person name="Chen W.M."/>
            <person name="Kwon S.W."/>
        </authorList>
    </citation>
    <scope>NUCLEOTIDE SEQUENCE [LARGE SCALE GENOMIC DNA]</scope>
    <source>
        <strain evidence="12 13">KIS83-12</strain>
    </source>
</reference>
<dbReference type="UniPathway" id="UPA00053">
    <property type="reaction ID" value="UER00087"/>
</dbReference>
<comment type="similarity">
    <text evidence="8">Belongs to the shikimate dehydrogenase family.</text>
</comment>
<evidence type="ECO:0000313" key="12">
    <source>
        <dbReference type="EMBL" id="NGY06556.1"/>
    </source>
</evidence>
<evidence type="ECO:0000256" key="3">
    <source>
        <dbReference type="ARBA" id="ARBA00022605"/>
    </source>
</evidence>
<evidence type="ECO:0000259" key="11">
    <source>
        <dbReference type="Pfam" id="PF18317"/>
    </source>
</evidence>
<keyword evidence="5 8" id="KW-0560">Oxidoreductase</keyword>
<proteinExistence type="inferred from homology"/>
<evidence type="ECO:0000259" key="9">
    <source>
        <dbReference type="Pfam" id="PF01488"/>
    </source>
</evidence>
<dbReference type="PANTHER" id="PTHR21089">
    <property type="entry name" value="SHIKIMATE DEHYDROGENASE"/>
    <property type="match status" value="1"/>
</dbReference>
<feature type="active site" description="Proton acceptor" evidence="8">
    <location>
        <position position="66"/>
    </location>
</feature>
<dbReference type="HAMAP" id="MF_00222">
    <property type="entry name" value="Shikimate_DH_AroE"/>
    <property type="match status" value="1"/>
</dbReference>
<dbReference type="GO" id="GO:0005829">
    <property type="term" value="C:cytosol"/>
    <property type="evidence" value="ECO:0007669"/>
    <property type="project" value="TreeGrafter"/>
</dbReference>
<dbReference type="GO" id="GO:0009073">
    <property type="term" value="P:aromatic amino acid family biosynthetic process"/>
    <property type="evidence" value="ECO:0007669"/>
    <property type="project" value="UniProtKB-KW"/>
</dbReference>
<evidence type="ECO:0000259" key="10">
    <source>
        <dbReference type="Pfam" id="PF08501"/>
    </source>
</evidence>
<dbReference type="InterPro" id="IPR022893">
    <property type="entry name" value="Shikimate_DH_fam"/>
</dbReference>
<dbReference type="NCBIfam" id="TIGR00507">
    <property type="entry name" value="aroE"/>
    <property type="match status" value="1"/>
</dbReference>
<evidence type="ECO:0000256" key="8">
    <source>
        <dbReference type="HAMAP-Rule" id="MF_00222"/>
    </source>
</evidence>
<feature type="domain" description="Shikimate dehydrogenase substrate binding N-terminal" evidence="10">
    <location>
        <begin position="7"/>
        <end position="89"/>
    </location>
</feature>
<dbReference type="InterPro" id="IPR013708">
    <property type="entry name" value="Shikimate_DH-bd_N"/>
</dbReference>
<keyword evidence="3 8" id="KW-0028">Amino-acid biosynthesis</keyword>
<comment type="caution">
    <text evidence="12">The sequence shown here is derived from an EMBL/GenBank/DDBJ whole genome shotgun (WGS) entry which is preliminary data.</text>
</comment>
<feature type="binding site" evidence="8">
    <location>
        <begin position="15"/>
        <end position="17"/>
    </location>
    <ligand>
        <name>shikimate</name>
        <dbReference type="ChEBI" id="CHEBI:36208"/>
    </ligand>
</feature>
<dbReference type="GO" id="GO:0009423">
    <property type="term" value="P:chorismate biosynthetic process"/>
    <property type="evidence" value="ECO:0007669"/>
    <property type="project" value="UniProtKB-UniRule"/>
</dbReference>
<feature type="binding site" evidence="8">
    <location>
        <begin position="126"/>
        <end position="130"/>
    </location>
    <ligand>
        <name>NADP(+)</name>
        <dbReference type="ChEBI" id="CHEBI:58349"/>
    </ligand>
</feature>
<dbReference type="InterPro" id="IPR041121">
    <property type="entry name" value="SDH_C"/>
</dbReference>
<evidence type="ECO:0000256" key="7">
    <source>
        <dbReference type="ARBA" id="ARBA00049442"/>
    </source>
</evidence>
<dbReference type="EC" id="1.1.1.25" evidence="2 8"/>
<dbReference type="InterPro" id="IPR036291">
    <property type="entry name" value="NAD(P)-bd_dom_sf"/>
</dbReference>
<feature type="binding site" evidence="8">
    <location>
        <position position="214"/>
    </location>
    <ligand>
        <name>NADP(+)</name>
        <dbReference type="ChEBI" id="CHEBI:58349"/>
    </ligand>
</feature>
<dbReference type="Gene3D" id="3.40.50.720">
    <property type="entry name" value="NAD(P)-binding Rossmann-like Domain"/>
    <property type="match status" value="1"/>
</dbReference>
<feature type="binding site" evidence="8">
    <location>
        <position position="78"/>
    </location>
    <ligand>
        <name>NADP(+)</name>
        <dbReference type="ChEBI" id="CHEBI:58349"/>
    </ligand>
</feature>
<accession>A0A6M2BVH4</accession>
<dbReference type="SUPFAM" id="SSF51735">
    <property type="entry name" value="NAD(P)-binding Rossmann-fold domains"/>
    <property type="match status" value="1"/>
</dbReference>
<comment type="subunit">
    <text evidence="8">Homodimer.</text>
</comment>
<dbReference type="GO" id="GO:0050661">
    <property type="term" value="F:NADP binding"/>
    <property type="evidence" value="ECO:0007669"/>
    <property type="project" value="InterPro"/>
</dbReference>
<dbReference type="AlphaFoldDB" id="A0A6M2BVH4"/>
<name>A0A6M2BVH4_9GAMM</name>
<dbReference type="Pfam" id="PF18317">
    <property type="entry name" value="SDH_C"/>
    <property type="match status" value="1"/>
</dbReference>
<dbReference type="CDD" id="cd01065">
    <property type="entry name" value="NAD_bind_Shikimate_DH"/>
    <property type="match status" value="1"/>
</dbReference>
<dbReference type="Pfam" id="PF01488">
    <property type="entry name" value="Shikimate_DH"/>
    <property type="match status" value="1"/>
</dbReference>
<evidence type="ECO:0000313" key="13">
    <source>
        <dbReference type="Proteomes" id="UP000472676"/>
    </source>
</evidence>
<dbReference type="RefSeq" id="WP_166260318.1">
    <property type="nucleotide sequence ID" value="NZ_JAAMOW010000009.1"/>
</dbReference>
<feature type="binding site" evidence="8">
    <location>
        <position position="102"/>
    </location>
    <ligand>
        <name>shikimate</name>
        <dbReference type="ChEBI" id="CHEBI:36208"/>
    </ligand>
</feature>
<dbReference type="InterPro" id="IPR011342">
    <property type="entry name" value="Shikimate_DH"/>
</dbReference>
<dbReference type="PANTHER" id="PTHR21089:SF1">
    <property type="entry name" value="BIFUNCTIONAL 3-DEHYDROQUINATE DEHYDRATASE_SHIKIMATE DEHYDROGENASE, CHLOROPLASTIC"/>
    <property type="match status" value="1"/>
</dbReference>
<sequence length="273" mass="29028">MTDRYAVIGQPISHSKSPTIHNAFAQATHQDLRYEAVEVPAGTLADALQRLHGDGFLGVNITLPHKADAPMLCEMISERAQLAGAVNTLIRSDAGWRGDNTDGEGLIRDLQRLAYAIKDQHVLVLGSGGAVRGMIAPLLAEQPASLTVSNRSPWTPEKLAEQFRTVGTVTPRTHATLKGDRFDLIINATSAGHAGVMPRIPAGVLAKGGACYDLTYGTAHAPFRKWAEAQGATRIADGLGMLVEQAAAAFALWRGVRPETETVLASLRPSQGA</sequence>
<dbReference type="Gene3D" id="3.40.50.10860">
    <property type="entry name" value="Leucine Dehydrogenase, chain A, domain 1"/>
    <property type="match status" value="1"/>
</dbReference>
<evidence type="ECO:0000256" key="4">
    <source>
        <dbReference type="ARBA" id="ARBA00022857"/>
    </source>
</evidence>
<keyword evidence="13" id="KW-1185">Reference proteome</keyword>
<evidence type="ECO:0000256" key="1">
    <source>
        <dbReference type="ARBA" id="ARBA00004871"/>
    </source>
</evidence>
<comment type="function">
    <text evidence="8">Involved in the biosynthesis of the chorismate, which leads to the biosynthesis of aromatic amino acids. Catalyzes the reversible NADPH linked reduction of 3-dehydroshikimate (DHSA) to yield shikimate (SA).</text>
</comment>
<organism evidence="12 13">
    <name type="scientific">Solimonas terrae</name>
    <dbReference type="NCBI Taxonomy" id="1396819"/>
    <lineage>
        <taxon>Bacteria</taxon>
        <taxon>Pseudomonadati</taxon>
        <taxon>Pseudomonadota</taxon>
        <taxon>Gammaproteobacteria</taxon>
        <taxon>Nevskiales</taxon>
        <taxon>Nevskiaceae</taxon>
        <taxon>Solimonas</taxon>
    </lineage>
</organism>
<dbReference type="GO" id="GO:0019632">
    <property type="term" value="P:shikimate metabolic process"/>
    <property type="evidence" value="ECO:0007669"/>
    <property type="project" value="InterPro"/>
</dbReference>
<feature type="binding site" evidence="8">
    <location>
        <position position="238"/>
    </location>
    <ligand>
        <name>NADP(+)</name>
        <dbReference type="ChEBI" id="CHEBI:58349"/>
    </ligand>
</feature>
<dbReference type="EMBL" id="JAAMOW010000009">
    <property type="protein sequence ID" value="NGY06556.1"/>
    <property type="molecule type" value="Genomic_DNA"/>
</dbReference>
<dbReference type="SUPFAM" id="SSF53223">
    <property type="entry name" value="Aminoacid dehydrogenase-like, N-terminal domain"/>
    <property type="match status" value="1"/>
</dbReference>
<dbReference type="GO" id="GO:0004764">
    <property type="term" value="F:shikimate 3-dehydrogenase (NADP+) activity"/>
    <property type="evidence" value="ECO:0007669"/>
    <property type="project" value="UniProtKB-UniRule"/>
</dbReference>
<evidence type="ECO:0000256" key="5">
    <source>
        <dbReference type="ARBA" id="ARBA00023002"/>
    </source>
</evidence>
<feature type="binding site" evidence="8">
    <location>
        <position position="245"/>
    </location>
    <ligand>
        <name>shikimate</name>
        <dbReference type="ChEBI" id="CHEBI:36208"/>
    </ligand>
</feature>
<comment type="catalytic activity">
    <reaction evidence="7 8">
        <text>shikimate + NADP(+) = 3-dehydroshikimate + NADPH + H(+)</text>
        <dbReference type="Rhea" id="RHEA:17737"/>
        <dbReference type="ChEBI" id="CHEBI:15378"/>
        <dbReference type="ChEBI" id="CHEBI:16630"/>
        <dbReference type="ChEBI" id="CHEBI:36208"/>
        <dbReference type="ChEBI" id="CHEBI:57783"/>
        <dbReference type="ChEBI" id="CHEBI:58349"/>
        <dbReference type="EC" id="1.1.1.25"/>
    </reaction>
</comment>
<dbReference type="Pfam" id="PF08501">
    <property type="entry name" value="Shikimate_dh_N"/>
    <property type="match status" value="1"/>
</dbReference>
<dbReference type="InterPro" id="IPR046346">
    <property type="entry name" value="Aminoacid_DH-like_N_sf"/>
</dbReference>
<dbReference type="GO" id="GO:0008652">
    <property type="term" value="P:amino acid biosynthetic process"/>
    <property type="evidence" value="ECO:0007669"/>
    <property type="project" value="UniProtKB-KW"/>
</dbReference>
<evidence type="ECO:0000256" key="6">
    <source>
        <dbReference type="ARBA" id="ARBA00023141"/>
    </source>
</evidence>
<feature type="binding site" evidence="8">
    <location>
        <position position="87"/>
    </location>
    <ligand>
        <name>shikimate</name>
        <dbReference type="ChEBI" id="CHEBI:36208"/>
    </ligand>
</feature>
<feature type="binding site" evidence="8">
    <location>
        <position position="62"/>
    </location>
    <ligand>
        <name>shikimate</name>
        <dbReference type="ChEBI" id="CHEBI:36208"/>
    </ligand>
</feature>
<dbReference type="Proteomes" id="UP000472676">
    <property type="component" value="Unassembled WGS sequence"/>
</dbReference>
<protein>
    <recommendedName>
        <fullName evidence="2 8">Shikimate dehydrogenase (NADP(+))</fullName>
        <shortName evidence="8">SDH</shortName>
        <ecNumber evidence="2 8">1.1.1.25</ecNumber>
    </recommendedName>
</protein>
<dbReference type="InterPro" id="IPR006151">
    <property type="entry name" value="Shikm_DH/Glu-tRNA_Rdtase"/>
</dbReference>
<comment type="pathway">
    <text evidence="1 8">Metabolic intermediate biosynthesis; chorismate biosynthesis; chorismate from D-erythrose 4-phosphate and phosphoenolpyruvate: step 4/7.</text>
</comment>
<gene>
    <name evidence="8 12" type="primary">aroE</name>
    <name evidence="12" type="ORF">G7Y85_17410</name>
</gene>
<feature type="domain" description="SDH C-terminal" evidence="11">
    <location>
        <begin position="238"/>
        <end position="268"/>
    </location>
</feature>
<keyword evidence="4 8" id="KW-0521">NADP</keyword>
<keyword evidence="6 8" id="KW-0057">Aromatic amino acid biosynthesis</keyword>
<comment type="caution">
    <text evidence="8">Lacks conserved residue(s) required for the propagation of feature annotation.</text>
</comment>
<dbReference type="NCBIfam" id="NF001310">
    <property type="entry name" value="PRK00258.1-2"/>
    <property type="match status" value="1"/>
</dbReference>